<sequence>MAEDNNDPILGGSESSGDFVEGFASINPPGSPFQNWPGGEGGWLHQIVLYAAKEPWQFCWYVLLLLSPMFCISAVLSWKLAQALDAQEKDKARKNKKKANLSKVKKGKSD</sequence>
<organism evidence="10 11">
    <name type="scientific">Hyalella azteca</name>
    <name type="common">Amphipod</name>
    <dbReference type="NCBI Taxonomy" id="294128"/>
    <lineage>
        <taxon>Eukaryota</taxon>
        <taxon>Metazoa</taxon>
        <taxon>Ecdysozoa</taxon>
        <taxon>Arthropoda</taxon>
        <taxon>Crustacea</taxon>
        <taxon>Multicrustacea</taxon>
        <taxon>Malacostraca</taxon>
        <taxon>Eumalacostraca</taxon>
        <taxon>Peracarida</taxon>
        <taxon>Amphipoda</taxon>
        <taxon>Senticaudata</taxon>
        <taxon>Talitrida</taxon>
        <taxon>Talitroidea</taxon>
        <taxon>Hyalellidae</taxon>
        <taxon>Hyalella</taxon>
    </lineage>
</organism>
<dbReference type="RefSeq" id="XP_018012786.1">
    <property type="nucleotide sequence ID" value="XM_018157297.2"/>
</dbReference>
<evidence type="ECO:0000256" key="1">
    <source>
        <dbReference type="ARBA" id="ARBA00004167"/>
    </source>
</evidence>
<evidence type="ECO:0000256" key="4">
    <source>
        <dbReference type="ARBA" id="ARBA00022692"/>
    </source>
</evidence>
<dbReference type="PANTHER" id="PTHR28644:SF1">
    <property type="entry name" value="SMALL INTEGRAL MEMBRANE PROTEIN 15"/>
    <property type="match status" value="1"/>
</dbReference>
<evidence type="ECO:0000256" key="3">
    <source>
        <dbReference type="ARBA" id="ARBA00017904"/>
    </source>
</evidence>
<evidence type="ECO:0000313" key="10">
    <source>
        <dbReference type="Proteomes" id="UP000694843"/>
    </source>
</evidence>
<proteinExistence type="inferred from homology"/>
<dbReference type="Pfam" id="PF15086">
    <property type="entry name" value="UPF0542"/>
    <property type="match status" value="1"/>
</dbReference>
<keyword evidence="7 9" id="KW-0472">Membrane</keyword>
<keyword evidence="6" id="KW-0175">Coiled coil</keyword>
<evidence type="ECO:0000313" key="11">
    <source>
        <dbReference type="RefSeq" id="XP_018012786.1"/>
    </source>
</evidence>
<dbReference type="AlphaFoldDB" id="A0A8B7NHC1"/>
<evidence type="ECO:0000256" key="2">
    <source>
        <dbReference type="ARBA" id="ARBA00006758"/>
    </source>
</evidence>
<dbReference type="KEGG" id="hazt:108669866"/>
<evidence type="ECO:0000256" key="5">
    <source>
        <dbReference type="ARBA" id="ARBA00022989"/>
    </source>
</evidence>
<feature type="compositionally biased region" description="Basic residues" evidence="8">
    <location>
        <begin position="92"/>
        <end position="110"/>
    </location>
</feature>
<evidence type="ECO:0000256" key="6">
    <source>
        <dbReference type="ARBA" id="ARBA00023054"/>
    </source>
</evidence>
<evidence type="ECO:0000256" key="7">
    <source>
        <dbReference type="ARBA" id="ARBA00023136"/>
    </source>
</evidence>
<keyword evidence="4 9" id="KW-0812">Transmembrane</keyword>
<dbReference type="OMA" id="IKAWAKY"/>
<dbReference type="GO" id="GO:0016020">
    <property type="term" value="C:membrane"/>
    <property type="evidence" value="ECO:0007669"/>
    <property type="project" value="UniProtKB-SubCell"/>
</dbReference>
<dbReference type="InterPro" id="IPR027877">
    <property type="entry name" value="Smim15"/>
</dbReference>
<dbReference type="GeneID" id="108669866"/>
<evidence type="ECO:0000256" key="8">
    <source>
        <dbReference type="SAM" id="MobiDB-lite"/>
    </source>
</evidence>
<gene>
    <name evidence="11" type="primary">LOC108669866</name>
</gene>
<name>A0A8B7NHC1_HYAAZ</name>
<keyword evidence="10" id="KW-1185">Reference proteome</keyword>
<reference evidence="11" key="1">
    <citation type="submission" date="2025-08" db="UniProtKB">
        <authorList>
            <consortium name="RefSeq"/>
        </authorList>
    </citation>
    <scope>IDENTIFICATION</scope>
    <source>
        <tissue evidence="11">Whole organism</tissue>
    </source>
</reference>
<dbReference type="PANTHER" id="PTHR28644">
    <property type="entry name" value="SMALL INTEGRAL MEMBRANE PROTEIN 15"/>
    <property type="match status" value="1"/>
</dbReference>
<comment type="similarity">
    <text evidence="2">Belongs to the SMIM15 family.</text>
</comment>
<evidence type="ECO:0000256" key="9">
    <source>
        <dbReference type="SAM" id="Phobius"/>
    </source>
</evidence>
<comment type="subcellular location">
    <subcellularLocation>
        <location evidence="1">Membrane</location>
        <topology evidence="1">Single-pass membrane protein</topology>
    </subcellularLocation>
</comment>
<dbReference type="Proteomes" id="UP000694843">
    <property type="component" value="Unplaced"/>
</dbReference>
<feature type="transmembrane region" description="Helical" evidence="9">
    <location>
        <begin position="60"/>
        <end position="81"/>
    </location>
</feature>
<protein>
    <recommendedName>
        <fullName evidence="3">Small integral membrane protein 15</fullName>
    </recommendedName>
</protein>
<accession>A0A8B7NHC1</accession>
<keyword evidence="5 9" id="KW-1133">Transmembrane helix</keyword>
<dbReference type="OrthoDB" id="6282848at2759"/>
<feature type="region of interest" description="Disordered" evidence="8">
    <location>
        <begin position="89"/>
        <end position="110"/>
    </location>
</feature>